<sequence length="293" mass="29375">MKYQKALLCITLAGTLIFSGCGSTNNSTGNNTNTSSSVESTVETSTEDTDAKSDENTVIGMISEITDSTITVAAMPGGGQGEAPGNPPSDNNGGAPAGNGNSDNNDSTEAPGKPDSDGADSTETPGNPPSGDNNSAPSGNSGAPDMSNMTTETINLTDSTIYYDKDGKETTLSALSEGTMVTITLDDDGNAATVTISDNAGGQPGGNTPGGGAPGGSASSQPESYNAVTEYTEDTEVSDASFSSTGKDENAIFVSNGANVTLKDITLDRTSSDSTDGDSSSFYGDHLGQHQPA</sequence>
<accession>A0A173RAZ2</accession>
<feature type="compositionally biased region" description="Low complexity" evidence="1">
    <location>
        <begin position="88"/>
        <end position="107"/>
    </location>
</feature>
<evidence type="ECO:0000313" key="4">
    <source>
        <dbReference type="Proteomes" id="UP000095350"/>
    </source>
</evidence>
<gene>
    <name evidence="3" type="ORF">ERS852572_00296</name>
</gene>
<dbReference type="PaxDb" id="166486-ERS852572_00296"/>
<feature type="region of interest" description="Disordered" evidence="1">
    <location>
        <begin position="73"/>
        <end position="152"/>
    </location>
</feature>
<feature type="compositionally biased region" description="Gly residues" evidence="1">
    <location>
        <begin position="202"/>
        <end position="215"/>
    </location>
</feature>
<reference evidence="3 4" key="1">
    <citation type="submission" date="2015-09" db="EMBL/GenBank/DDBJ databases">
        <authorList>
            <consortium name="Pathogen Informatics"/>
        </authorList>
    </citation>
    <scope>NUCLEOTIDE SEQUENCE [LARGE SCALE GENOMIC DNA]</scope>
    <source>
        <strain evidence="3 4">2789STDY5834960</strain>
    </source>
</reference>
<feature type="region of interest" description="Disordered" evidence="1">
    <location>
        <begin position="194"/>
        <end position="250"/>
    </location>
</feature>
<evidence type="ECO:0000256" key="2">
    <source>
        <dbReference type="SAM" id="SignalP"/>
    </source>
</evidence>
<dbReference type="RefSeq" id="WP_055193133.1">
    <property type="nucleotide sequence ID" value="NZ_CABIYH010000002.1"/>
</dbReference>
<dbReference type="EMBL" id="CYXZ01000002">
    <property type="protein sequence ID" value="CUM75164.1"/>
    <property type="molecule type" value="Genomic_DNA"/>
</dbReference>
<feature type="region of interest" description="Disordered" evidence="1">
    <location>
        <begin position="263"/>
        <end position="293"/>
    </location>
</feature>
<feature type="compositionally biased region" description="Polar residues" evidence="1">
    <location>
        <begin position="119"/>
        <end position="152"/>
    </location>
</feature>
<feature type="region of interest" description="Disordered" evidence="1">
    <location>
        <begin position="23"/>
        <end position="57"/>
    </location>
</feature>
<feature type="chain" id="PRO_5038632149" evidence="2">
    <location>
        <begin position="20"/>
        <end position="293"/>
    </location>
</feature>
<protein>
    <submittedName>
        <fullName evidence="3">Uncharacterized protein</fullName>
    </submittedName>
</protein>
<dbReference type="PROSITE" id="PS51257">
    <property type="entry name" value="PROKAR_LIPOPROTEIN"/>
    <property type="match status" value="1"/>
</dbReference>
<evidence type="ECO:0000313" key="3">
    <source>
        <dbReference type="EMBL" id="CUM75164.1"/>
    </source>
</evidence>
<feature type="compositionally biased region" description="Low complexity" evidence="1">
    <location>
        <begin position="272"/>
        <end position="281"/>
    </location>
</feature>
<name>A0A173RAZ2_9FIRM</name>
<dbReference type="Proteomes" id="UP000095350">
    <property type="component" value="Unassembled WGS sequence"/>
</dbReference>
<keyword evidence="2" id="KW-0732">Signal</keyword>
<dbReference type="AlphaFoldDB" id="A0A173RAZ2"/>
<proteinExistence type="predicted"/>
<evidence type="ECO:0000256" key="1">
    <source>
        <dbReference type="SAM" id="MobiDB-lite"/>
    </source>
</evidence>
<feature type="compositionally biased region" description="Low complexity" evidence="1">
    <location>
        <begin position="23"/>
        <end position="44"/>
    </location>
</feature>
<organism evidence="3 4">
    <name type="scientific">Roseburia intestinalis</name>
    <dbReference type="NCBI Taxonomy" id="166486"/>
    <lineage>
        <taxon>Bacteria</taxon>
        <taxon>Bacillati</taxon>
        <taxon>Bacillota</taxon>
        <taxon>Clostridia</taxon>
        <taxon>Lachnospirales</taxon>
        <taxon>Lachnospiraceae</taxon>
        <taxon>Roseburia</taxon>
    </lineage>
</organism>
<feature type="signal peptide" evidence="2">
    <location>
        <begin position="1"/>
        <end position="19"/>
    </location>
</feature>